<name>A0A0D1EHS6_9RHOB</name>
<dbReference type="SMART" id="SM00460">
    <property type="entry name" value="TGc"/>
    <property type="match status" value="1"/>
</dbReference>
<gene>
    <name evidence="2" type="ORF">jaqu_18280</name>
</gene>
<dbReference type="EMBL" id="JYFE01000034">
    <property type="protein sequence ID" value="KIT16441.1"/>
    <property type="molecule type" value="Genomic_DNA"/>
</dbReference>
<organism evidence="2 3">
    <name type="scientific">Jannaschia aquimarina</name>
    <dbReference type="NCBI Taxonomy" id="935700"/>
    <lineage>
        <taxon>Bacteria</taxon>
        <taxon>Pseudomonadati</taxon>
        <taxon>Pseudomonadota</taxon>
        <taxon>Alphaproteobacteria</taxon>
        <taxon>Rhodobacterales</taxon>
        <taxon>Roseobacteraceae</taxon>
        <taxon>Jannaschia</taxon>
    </lineage>
</organism>
<dbReference type="InterPro" id="IPR038765">
    <property type="entry name" value="Papain-like_cys_pep_sf"/>
</dbReference>
<dbReference type="Gene3D" id="2.60.40.2250">
    <property type="match status" value="1"/>
</dbReference>
<feature type="domain" description="Transglutaminase-like" evidence="1">
    <location>
        <begin position="159"/>
        <end position="219"/>
    </location>
</feature>
<sequence length="262" mass="27953">MTRLAIDSRMTYEMAAPCDCLLQIEVAHAEGQDILSESLSTTPVDGFVRIAAEGGVGTRAWMGAAGQLGITHLAEVEVTRPDRDLRGLPPTDPRALPAEVTSYLMPSRYAVSDLFEGLMDDKFADLVGGALAVAIRDWIEANFAYIPGASGPTTTAYETFMSRRGVCRDYAHVFIALARAASLPARMASVYAPDVDPPDFHAVAQVWLDGAWHFIDPTGMAKPSNMALIGVGRDAADVSFLTVIGAAALIEQSVSVRRLGPA</sequence>
<accession>A0A0D1EHS6</accession>
<proteinExistence type="predicted"/>
<dbReference type="PANTHER" id="PTHR33490:SF12">
    <property type="entry name" value="BLL5557 PROTEIN"/>
    <property type="match status" value="1"/>
</dbReference>
<dbReference type="InterPro" id="IPR002931">
    <property type="entry name" value="Transglutaminase-like"/>
</dbReference>
<dbReference type="Proteomes" id="UP000032232">
    <property type="component" value="Unassembled WGS sequence"/>
</dbReference>
<dbReference type="AlphaFoldDB" id="A0A0D1EHS6"/>
<dbReference type="SUPFAM" id="SSF54001">
    <property type="entry name" value="Cysteine proteinases"/>
    <property type="match status" value="1"/>
</dbReference>
<reference evidence="2 3" key="1">
    <citation type="submission" date="2015-02" db="EMBL/GenBank/DDBJ databases">
        <title>Genome Sequence of Jannaschia aquimarina DSM28248, a member of the Roseobacter clade.</title>
        <authorList>
            <person name="Voget S."/>
            <person name="Daniel R."/>
        </authorList>
    </citation>
    <scope>NUCLEOTIDE SEQUENCE [LARGE SCALE GENOMIC DNA]</scope>
    <source>
        <strain evidence="2 3">GSW-M26</strain>
    </source>
</reference>
<dbReference type="Gene3D" id="3.10.620.30">
    <property type="match status" value="1"/>
</dbReference>
<dbReference type="PATRIC" id="fig|935700.4.peg.1896"/>
<protein>
    <submittedName>
        <fullName evidence="2">Transglutaminase-like superfamily protein</fullName>
    </submittedName>
</protein>
<dbReference type="RefSeq" id="WP_043918654.1">
    <property type="nucleotide sequence ID" value="NZ_FZPF01000003.1"/>
</dbReference>
<dbReference type="PANTHER" id="PTHR33490">
    <property type="entry name" value="BLR5614 PROTEIN-RELATED"/>
    <property type="match status" value="1"/>
</dbReference>
<dbReference type="OrthoDB" id="5438043at2"/>
<evidence type="ECO:0000259" key="1">
    <source>
        <dbReference type="SMART" id="SM00460"/>
    </source>
</evidence>
<evidence type="ECO:0000313" key="3">
    <source>
        <dbReference type="Proteomes" id="UP000032232"/>
    </source>
</evidence>
<dbReference type="Pfam" id="PF01841">
    <property type="entry name" value="Transglut_core"/>
    <property type="match status" value="1"/>
</dbReference>
<comment type="caution">
    <text evidence="2">The sequence shown here is derived from an EMBL/GenBank/DDBJ whole genome shotgun (WGS) entry which is preliminary data.</text>
</comment>
<evidence type="ECO:0000313" key="2">
    <source>
        <dbReference type="EMBL" id="KIT16441.1"/>
    </source>
</evidence>
<keyword evidence="3" id="KW-1185">Reference proteome</keyword>
<dbReference type="STRING" id="935700.jaqu_18280"/>